<name>A0AA42LPF5_9BURK</name>
<evidence type="ECO:0000313" key="1">
    <source>
        <dbReference type="EMBL" id="MDH0737118.1"/>
    </source>
</evidence>
<dbReference type="EMBL" id="JAOCDZ010000009">
    <property type="protein sequence ID" value="MDH0737118.1"/>
    <property type="molecule type" value="Genomic_DNA"/>
</dbReference>
<comment type="caution">
    <text evidence="1">The sequence shown here is derived from an EMBL/GenBank/DDBJ whole genome shotgun (WGS) entry which is preliminary data.</text>
</comment>
<dbReference type="Proteomes" id="UP001161094">
    <property type="component" value="Unassembled WGS sequence"/>
</dbReference>
<accession>A0AA42LPF5</accession>
<sequence length="290" mass="32081">MQRGRTLSSGAAVLSRWRRRNRAIFTMAWLFVAALAHGQGALQPADVASAYNREVSPRLALPDAERVRYGELANHALVSAGLSLLAPQYVVIADRNIYVQAVFVYWLHPVAPPLYIGASPASSGQVGTFDHFETPTGVFPHTLGNPDYRAEGIKNANGILGYGVKGMRVYDFGWQEARQGWGAERIATMRLQMHATDPYLLEAKLGTPQSKGCIRIPATLNEFIDRLGLLDAEYELAADLGIQPWVLRAQRTPTYGAGRYLIVVDTERRTRPDWSPRPLINLKNSPGRSN</sequence>
<proteinExistence type="predicted"/>
<dbReference type="CDD" id="cd16913">
    <property type="entry name" value="YkuD_like"/>
    <property type="match status" value="1"/>
</dbReference>
<dbReference type="RefSeq" id="WP_279995676.1">
    <property type="nucleotide sequence ID" value="NZ_JAOCDZ010000009.1"/>
</dbReference>
<evidence type="ECO:0000313" key="2">
    <source>
        <dbReference type="Proteomes" id="UP001161094"/>
    </source>
</evidence>
<organism evidence="1 2">
    <name type="scientific">Achromobacter spanius</name>
    <dbReference type="NCBI Taxonomy" id="217203"/>
    <lineage>
        <taxon>Bacteria</taxon>
        <taxon>Pseudomonadati</taxon>
        <taxon>Pseudomonadota</taxon>
        <taxon>Betaproteobacteria</taxon>
        <taxon>Burkholderiales</taxon>
        <taxon>Alcaligenaceae</taxon>
        <taxon>Achromobacter</taxon>
    </lineage>
</organism>
<dbReference type="GO" id="GO:0016740">
    <property type="term" value="F:transferase activity"/>
    <property type="evidence" value="ECO:0007669"/>
    <property type="project" value="InterPro"/>
</dbReference>
<gene>
    <name evidence="1" type="ORF">N5D93_15005</name>
</gene>
<dbReference type="AlphaFoldDB" id="A0AA42LPF5"/>
<protein>
    <submittedName>
        <fullName evidence="1">L,D-transpeptidase</fullName>
    </submittedName>
</protein>
<reference evidence="1" key="1">
    <citation type="submission" date="2022-09" db="EMBL/GenBank/DDBJ databases">
        <title>Intensive care unit water sources are persistently colonized with multi-drug resistant bacteria and are the site of extensive horizontal gene transfer of antibiotic resistance genes.</title>
        <authorList>
            <person name="Diorio-Toth L."/>
        </authorList>
    </citation>
    <scope>NUCLEOTIDE SEQUENCE</scope>
    <source>
        <strain evidence="1">GD03843</strain>
    </source>
</reference>
<dbReference type="InterPro" id="IPR005490">
    <property type="entry name" value="LD_TPept_cat_dom"/>
</dbReference>